<evidence type="ECO:0000259" key="1">
    <source>
        <dbReference type="Pfam" id="PF13860"/>
    </source>
</evidence>
<dbReference type="InterPro" id="IPR026444">
    <property type="entry name" value="Secre_tail"/>
</dbReference>
<dbReference type="NCBIfam" id="TIGR04183">
    <property type="entry name" value="Por_Secre_tail"/>
    <property type="match status" value="1"/>
</dbReference>
<gene>
    <name evidence="2" type="ORF">METZ01_LOCUS32554</name>
</gene>
<organism evidence="2">
    <name type="scientific">marine metagenome</name>
    <dbReference type="NCBI Taxonomy" id="408172"/>
    <lineage>
        <taxon>unclassified sequences</taxon>
        <taxon>metagenomes</taxon>
        <taxon>ecological metagenomes</taxon>
    </lineage>
</organism>
<dbReference type="Pfam" id="PF13860">
    <property type="entry name" value="FlgD_ig"/>
    <property type="match status" value="1"/>
</dbReference>
<evidence type="ECO:0000313" key="2">
    <source>
        <dbReference type="EMBL" id="SUZ79700.1"/>
    </source>
</evidence>
<dbReference type="InterPro" id="IPR025965">
    <property type="entry name" value="FlgD/Vpr_Ig-like"/>
</dbReference>
<protein>
    <recommendedName>
        <fullName evidence="1">FlgD/Vpr Ig-like domain-containing protein</fullName>
    </recommendedName>
</protein>
<dbReference type="AlphaFoldDB" id="A0A381QKZ2"/>
<proteinExistence type="predicted"/>
<dbReference type="EMBL" id="UINC01001397">
    <property type="protein sequence ID" value="SUZ79700.1"/>
    <property type="molecule type" value="Genomic_DNA"/>
</dbReference>
<feature type="domain" description="FlgD/Vpr Ig-like" evidence="1">
    <location>
        <begin position="508"/>
        <end position="574"/>
    </location>
</feature>
<sequence>MNRSIAIYLLFPFLLSAEIPQQSAEAVISAFSGLSVSKRHLTPHLLEIAKNGMNLPANDRVALEALGFNFSSSLVSRIGINRPEANGLDQFYDSGFFRFHYTTTGWQHAVPLTDDDASGIPDYIESMANIFNHVAQELHENQGYIRPPGDGYYSGNLDKGGSDHYDIYVRELPSRYYAYTQPEDFAQGKGDNEKSKLIVEMNAFTSYMAMRNNYKNFPLEEMENIKVSAAHEYFHAIQFGYDGWEMPWVLEASAVWIEEEIYDEINDCYQYMQNWFEQPDRALDESGFHWYGSFIFFEYIEQHMGGTEPIRIIFEESVKADSRKRDGSHAAIDASLNQQGYSFQHALNGMSIANKIMSSLPVEGNYIYEEAEAYPVDGPAIFRTVNFQTGKQDTIYSTSLDRFASQYIQVITQLPVLIDLINNSGSLSDLQLNAILRKKDDSFMIISSPSINIDPIDLKSIHLSVVSQDTFSGNWDYSLAIQDGKPGITNANVPVEFKIANPYPNPFNGGLQFSVYMMKESPVSINIIDLSGKQVKRLHSGKLTAGNHNFSWYGIGALGDRVSSGVYYIKVSGKYTQDWRPITYIK</sequence>
<name>A0A381QKZ2_9ZZZZ</name>
<dbReference type="Gene3D" id="2.60.40.4070">
    <property type="match status" value="1"/>
</dbReference>
<reference evidence="2" key="1">
    <citation type="submission" date="2018-05" db="EMBL/GenBank/DDBJ databases">
        <authorList>
            <person name="Lanie J.A."/>
            <person name="Ng W.-L."/>
            <person name="Kazmierczak K.M."/>
            <person name="Andrzejewski T.M."/>
            <person name="Davidsen T.M."/>
            <person name="Wayne K.J."/>
            <person name="Tettelin H."/>
            <person name="Glass J.I."/>
            <person name="Rusch D."/>
            <person name="Podicherti R."/>
            <person name="Tsui H.-C.T."/>
            <person name="Winkler M.E."/>
        </authorList>
    </citation>
    <scope>NUCLEOTIDE SEQUENCE</scope>
</reference>
<dbReference type="NCBIfam" id="NF045524">
    <property type="entry name" value="MXAN_6640_HExxH"/>
    <property type="match status" value="1"/>
</dbReference>
<accession>A0A381QKZ2</accession>